<feature type="transmembrane region" description="Helical" evidence="1">
    <location>
        <begin position="21"/>
        <end position="46"/>
    </location>
</feature>
<sequence>MNLSARADSRVLIRQAPDPRLWTGVAGIVVAILTLVESSVATFLVGQRPRLDDREALAEFMASASTPTLIVILLDTFLMAFLIVFLAGFRQLITKTRPDIEWIADLAFGAGLVFVGVTLVGDAMEAGAALDSIGAVSDPTVVRALTEGHAQMFGSMGCVLTALVAAAAAHVIFLSGALPRWTGWLAYVVAALNAAAVPTMFAGTNEPTFFSAGGPAIALFATFPWLVWVGSVGVTALRDRRLADRESDAATRR</sequence>
<feature type="transmembrane region" description="Helical" evidence="1">
    <location>
        <begin position="216"/>
        <end position="237"/>
    </location>
</feature>
<feature type="transmembrane region" description="Helical" evidence="1">
    <location>
        <begin position="102"/>
        <end position="121"/>
    </location>
</feature>
<dbReference type="EMBL" id="BMGB01000001">
    <property type="protein sequence ID" value="GGA91835.1"/>
    <property type="molecule type" value="Genomic_DNA"/>
</dbReference>
<evidence type="ECO:0000256" key="1">
    <source>
        <dbReference type="SAM" id="Phobius"/>
    </source>
</evidence>
<proteinExistence type="predicted"/>
<evidence type="ECO:0008006" key="4">
    <source>
        <dbReference type="Google" id="ProtNLM"/>
    </source>
</evidence>
<keyword evidence="1" id="KW-1133">Transmembrane helix</keyword>
<keyword evidence="1" id="KW-0812">Transmembrane</keyword>
<comment type="caution">
    <text evidence="2">The sequence shown here is derived from an EMBL/GenBank/DDBJ whole genome shotgun (WGS) entry which is preliminary data.</text>
</comment>
<dbReference type="AlphaFoldDB" id="A0A916SDT9"/>
<name>A0A916SDT9_9MICO</name>
<dbReference type="RefSeq" id="WP_188508957.1">
    <property type="nucleotide sequence ID" value="NZ_BMGB01000001.1"/>
</dbReference>
<organism evidence="2 3">
    <name type="scientific">Conyzicola nivalis</name>
    <dbReference type="NCBI Taxonomy" id="1477021"/>
    <lineage>
        <taxon>Bacteria</taxon>
        <taxon>Bacillati</taxon>
        <taxon>Actinomycetota</taxon>
        <taxon>Actinomycetes</taxon>
        <taxon>Micrococcales</taxon>
        <taxon>Microbacteriaceae</taxon>
        <taxon>Conyzicola</taxon>
    </lineage>
</organism>
<keyword evidence="3" id="KW-1185">Reference proteome</keyword>
<dbReference type="Proteomes" id="UP000606922">
    <property type="component" value="Unassembled WGS sequence"/>
</dbReference>
<keyword evidence="1" id="KW-0472">Membrane</keyword>
<evidence type="ECO:0000313" key="2">
    <source>
        <dbReference type="EMBL" id="GGA91835.1"/>
    </source>
</evidence>
<feature type="transmembrane region" description="Helical" evidence="1">
    <location>
        <begin position="152"/>
        <end position="172"/>
    </location>
</feature>
<evidence type="ECO:0000313" key="3">
    <source>
        <dbReference type="Proteomes" id="UP000606922"/>
    </source>
</evidence>
<protein>
    <recommendedName>
        <fullName evidence="4">DUF4386 domain-containing protein</fullName>
    </recommendedName>
</protein>
<gene>
    <name evidence="2" type="ORF">GCM10010979_03160</name>
</gene>
<accession>A0A916SDT9</accession>
<feature type="transmembrane region" description="Helical" evidence="1">
    <location>
        <begin position="66"/>
        <end position="90"/>
    </location>
</feature>
<reference evidence="2" key="2">
    <citation type="submission" date="2020-09" db="EMBL/GenBank/DDBJ databases">
        <authorList>
            <person name="Sun Q."/>
            <person name="Zhou Y."/>
        </authorList>
    </citation>
    <scope>NUCLEOTIDE SEQUENCE</scope>
    <source>
        <strain evidence="2">CGMCC 1.12813</strain>
    </source>
</reference>
<reference evidence="2" key="1">
    <citation type="journal article" date="2014" name="Int. J. Syst. Evol. Microbiol.">
        <title>Complete genome sequence of Corynebacterium casei LMG S-19264T (=DSM 44701T), isolated from a smear-ripened cheese.</title>
        <authorList>
            <consortium name="US DOE Joint Genome Institute (JGI-PGF)"/>
            <person name="Walter F."/>
            <person name="Albersmeier A."/>
            <person name="Kalinowski J."/>
            <person name="Ruckert C."/>
        </authorList>
    </citation>
    <scope>NUCLEOTIDE SEQUENCE</scope>
    <source>
        <strain evidence="2">CGMCC 1.12813</strain>
    </source>
</reference>
<feature type="transmembrane region" description="Helical" evidence="1">
    <location>
        <begin position="184"/>
        <end position="204"/>
    </location>
</feature>